<evidence type="ECO:0000256" key="3">
    <source>
        <dbReference type="ARBA" id="ARBA00005231"/>
    </source>
</evidence>
<dbReference type="GO" id="GO:0016887">
    <property type="term" value="F:ATP hydrolysis activity"/>
    <property type="evidence" value="ECO:0007669"/>
    <property type="project" value="InterPro"/>
</dbReference>
<evidence type="ECO:0000256" key="9">
    <source>
        <dbReference type="ARBA" id="ARBA00023054"/>
    </source>
</evidence>
<keyword evidence="6" id="KW-0547">Nucleotide-binding</keyword>
<evidence type="ECO:0000256" key="1">
    <source>
        <dbReference type="ARBA" id="ARBA00004123"/>
    </source>
</evidence>
<dbReference type="GO" id="GO:0098813">
    <property type="term" value="P:nuclear chromosome segregation"/>
    <property type="evidence" value="ECO:0007669"/>
    <property type="project" value="UniProtKB-ARBA"/>
</dbReference>
<gene>
    <name evidence="18" type="primary">Smc2</name>
</gene>
<dbReference type="GO" id="GO:0000793">
    <property type="term" value="C:condensed chromosome"/>
    <property type="evidence" value="ECO:0007669"/>
    <property type="project" value="UniProtKB-ARBA"/>
</dbReference>
<dbReference type="Pfam" id="PF06470">
    <property type="entry name" value="SMC_hinge"/>
    <property type="match status" value="1"/>
</dbReference>
<evidence type="ECO:0000256" key="2">
    <source>
        <dbReference type="ARBA" id="ARBA00004286"/>
    </source>
</evidence>
<dbReference type="InterPro" id="IPR027417">
    <property type="entry name" value="P-loop_NTPase"/>
</dbReference>
<evidence type="ECO:0000256" key="12">
    <source>
        <dbReference type="ARBA" id="ARBA00023306"/>
    </source>
</evidence>
<evidence type="ECO:0000256" key="7">
    <source>
        <dbReference type="ARBA" id="ARBA00022776"/>
    </source>
</evidence>
<feature type="coiled-coil region" evidence="15">
    <location>
        <begin position="991"/>
        <end position="1028"/>
    </location>
</feature>
<keyword evidence="7" id="KW-0498">Mitosis</keyword>
<dbReference type="InterPro" id="IPR024704">
    <property type="entry name" value="SMC"/>
</dbReference>
<evidence type="ECO:0000256" key="16">
    <source>
        <dbReference type="SAM" id="MobiDB-lite"/>
    </source>
</evidence>
<feature type="region of interest" description="Disordered" evidence="16">
    <location>
        <begin position="1183"/>
        <end position="1205"/>
    </location>
</feature>
<dbReference type="InterPro" id="IPR003395">
    <property type="entry name" value="RecF/RecN/SMC_N"/>
</dbReference>
<comment type="similarity">
    <text evidence="3">Belongs to the SMC family. SMC2 subfamily.</text>
</comment>
<evidence type="ECO:0000256" key="15">
    <source>
        <dbReference type="SAM" id="Coils"/>
    </source>
</evidence>
<name>A0A6F9DU33_9ASCI</name>
<evidence type="ECO:0000256" key="5">
    <source>
        <dbReference type="ARBA" id="ARBA00022618"/>
    </source>
</evidence>
<proteinExistence type="evidence at transcript level"/>
<dbReference type="AlphaFoldDB" id="A0A6F9DU33"/>
<keyword evidence="9 15" id="KW-0175">Coiled coil</keyword>
<dbReference type="InterPro" id="IPR036277">
    <property type="entry name" value="SMC_hinge_sf"/>
</dbReference>
<dbReference type="Gene3D" id="3.30.70.1620">
    <property type="match status" value="1"/>
</dbReference>
<keyword evidence="5" id="KW-0132">Cell division</keyword>
<feature type="coiled-coil region" evidence="15">
    <location>
        <begin position="409"/>
        <end position="495"/>
    </location>
</feature>
<dbReference type="FunFam" id="3.40.50.300:FF:000385">
    <property type="entry name" value="Structural maintenance of chromosomes 2"/>
    <property type="match status" value="1"/>
</dbReference>
<feature type="coiled-coil region" evidence="15">
    <location>
        <begin position="246"/>
        <end position="372"/>
    </location>
</feature>
<keyword evidence="12" id="KW-0131">Cell cycle</keyword>
<dbReference type="PANTHER" id="PTHR43977">
    <property type="entry name" value="STRUCTURAL MAINTENANCE OF CHROMOSOMES PROTEIN 3"/>
    <property type="match status" value="1"/>
</dbReference>
<dbReference type="Gene3D" id="1.20.1060.20">
    <property type="match status" value="1"/>
</dbReference>
<keyword evidence="10" id="KW-0226">DNA condensation</keyword>
<dbReference type="GO" id="GO:0005524">
    <property type="term" value="F:ATP binding"/>
    <property type="evidence" value="ECO:0007669"/>
    <property type="project" value="UniProtKB-KW"/>
</dbReference>
<feature type="compositionally biased region" description="Polar residues" evidence="16">
    <location>
        <begin position="1183"/>
        <end position="1197"/>
    </location>
</feature>
<accession>A0A6F9DU33</accession>
<dbReference type="SUPFAM" id="SSF75553">
    <property type="entry name" value="Smc hinge domain"/>
    <property type="match status" value="1"/>
</dbReference>
<evidence type="ECO:0000256" key="8">
    <source>
        <dbReference type="ARBA" id="ARBA00022840"/>
    </source>
</evidence>
<dbReference type="GO" id="GO:0000796">
    <property type="term" value="C:condensin complex"/>
    <property type="evidence" value="ECO:0007669"/>
    <property type="project" value="UniProtKB-ARBA"/>
</dbReference>
<dbReference type="InterPro" id="IPR010935">
    <property type="entry name" value="SMC_hinge"/>
</dbReference>
<evidence type="ECO:0000256" key="10">
    <source>
        <dbReference type="ARBA" id="ARBA00023067"/>
    </source>
</evidence>
<evidence type="ECO:0000256" key="11">
    <source>
        <dbReference type="ARBA" id="ARBA00023242"/>
    </source>
</evidence>
<feature type="coiled-coil region" evidence="15">
    <location>
        <begin position="674"/>
        <end position="860"/>
    </location>
</feature>
<evidence type="ECO:0000313" key="18">
    <source>
        <dbReference type="EMBL" id="CAB3266385.1"/>
    </source>
</evidence>
<evidence type="ECO:0000256" key="4">
    <source>
        <dbReference type="ARBA" id="ARBA00022454"/>
    </source>
</evidence>
<comment type="function">
    <text evidence="13">Central component of the condensin complex, a complex required for conversion of interphase chromatin into mitotic-like condense chromosomes. The condensin complex probably introduces positive supercoils into relaxed DNA in the presence of type I topoisomerases and converts nicked DNA into positive knotted forms in the presence of type II topoisomerases.</text>
</comment>
<keyword evidence="8" id="KW-0067">ATP-binding</keyword>
<reference evidence="18" key="1">
    <citation type="submission" date="2020-04" db="EMBL/GenBank/DDBJ databases">
        <authorList>
            <person name="Neveu A P."/>
        </authorList>
    </citation>
    <scope>NUCLEOTIDE SEQUENCE</scope>
    <source>
        <tissue evidence="18">Whole embryo</tissue>
    </source>
</reference>
<dbReference type="CDD" id="cd03273">
    <property type="entry name" value="ABC_SMC2_euk"/>
    <property type="match status" value="1"/>
</dbReference>
<keyword evidence="11 14" id="KW-0539">Nucleus</keyword>
<sequence>MYIKSVTIDGFKSYAQRTVITGFDPLFNAITGLNGSGKSNILDAICFLLGITNLSHVRASNLQDLVYKNGQAGITKAAVSITFDNSNKEQSPMGMEAHNEITITRQIVIGGRNKYLINGVNAQNSRVSDLFRSVGLNVNNPHFLIMQGRVTKVMNMKPPEILSMIEEATGTSMYESKKDSAQKMIEKKENKLAQINQTLNEEITPTLQKLRDERASYLEYQKVQREVERLTRLLIAYQFMIAENTANNASGDLDALKAEKEQIEQQVQHLKEKFEEMTKEIQNLEHALDSEAGVTLKELENNLGDSEKAEAKAQSDLTNQRNDVNAEKKKLKNLQKSKAECEATNVAKNKSLAKLEEKFNKAENESKKHSDAYTESQNHFQAVSTGLAKAHDGIEASWNSQLLNVKKEISEFQSELKKTDMRLKHANKELKPKQSQLKNTESSYKRDESVLKQAQQVHDNIQKKIDKLDYEDGKKEELIQEKRNLTHTISQLRHRTQDLYNKFPALKFDYRDPERNWDRSRVKGLVAELIDVNDISAATALEVVAGGRLYNVVVDTHETGEKLLKHGQLKRRCTIIPINKVAARSLDKQVVQRAKSIVGADNVNLALSLVGGDTDIEKALEYVFGTTLVCNTMQNANKVAFDPNVKARTVTLAGELFDPSGTLTGGSRSQASPVLAELQKLKSSREELKQKEKDFVGLEKEIVRVSSVAEQFYELNNQIRLKKREIEDLQARLNDGSHGRLLAEIKSLESTINECNQLLNTSNETLANLHERAEELQRKIENAPAERARELKEAESEMKRAGALAEKSQLVAETIKEELSTLRLEMQELTQESSEYDEQIKSAEESISQAQERYLAVKEKSDAATELVKTSKLNLKRHRDHIQVVNRDIQERTKAKATVHQEALQWTRKNQEQESAIDKHIQESKDASDKVSNMLEEHDWIKNDRVQFGKTGSAYDFSSNPPKEAARRLEKLQETQERLSRSVNMRAMSLLGKAEEKYNELVKKKRIVENDKAKIHRTIEELDQMKNEAVTKAYVQVNKNFSTIFSALLPGATAKLAPPEGGSVLAGLEFHVGFGDVWKTNLNELSGGQRSLVALSLILAMLLLKPAPIYILDEVDAALDLSHTQNIGGMLREHFKHSQFIVVSLKDGMFNNANVLFRTKFVDGVSTVNRYAQSITSTARNPLSNLPLSTASTNQQQRSRKQAQV</sequence>
<dbReference type="FunFam" id="1.20.1060.20:FF:000005">
    <property type="entry name" value="Structural maintenance of chromosomes 2"/>
    <property type="match status" value="1"/>
</dbReference>
<dbReference type="GO" id="GO:0030261">
    <property type="term" value="P:chromosome condensation"/>
    <property type="evidence" value="ECO:0007669"/>
    <property type="project" value="UniProtKB-KW"/>
</dbReference>
<dbReference type="FunFam" id="3.40.50.300:FF:000278">
    <property type="entry name" value="Structural maintenance of chromosomes 2"/>
    <property type="match status" value="1"/>
</dbReference>
<organism evidence="18">
    <name type="scientific">Phallusia mammillata</name>
    <dbReference type="NCBI Taxonomy" id="59560"/>
    <lineage>
        <taxon>Eukaryota</taxon>
        <taxon>Metazoa</taxon>
        <taxon>Chordata</taxon>
        <taxon>Tunicata</taxon>
        <taxon>Ascidiacea</taxon>
        <taxon>Phlebobranchia</taxon>
        <taxon>Ascidiidae</taxon>
        <taxon>Phallusia</taxon>
    </lineage>
</organism>
<feature type="coiled-coil region" evidence="15">
    <location>
        <begin position="910"/>
        <end position="937"/>
    </location>
</feature>
<evidence type="ECO:0000256" key="13">
    <source>
        <dbReference type="ARBA" id="ARBA00058936"/>
    </source>
</evidence>
<dbReference type="Gene3D" id="3.40.50.300">
    <property type="entry name" value="P-loop containing nucleotide triphosphate hydrolases"/>
    <property type="match status" value="2"/>
</dbReference>
<feature type="domain" description="SMC hinge" evidence="17">
    <location>
        <begin position="520"/>
        <end position="640"/>
    </location>
</feature>
<dbReference type="EMBL" id="LR790523">
    <property type="protein sequence ID" value="CAB3266385.1"/>
    <property type="molecule type" value="mRNA"/>
</dbReference>
<dbReference type="InterPro" id="IPR027120">
    <property type="entry name" value="Smc2_ABC"/>
</dbReference>
<evidence type="ECO:0000259" key="17">
    <source>
        <dbReference type="SMART" id="SM00968"/>
    </source>
</evidence>
<dbReference type="PIRSF" id="PIRSF005719">
    <property type="entry name" value="SMC"/>
    <property type="match status" value="1"/>
</dbReference>
<dbReference type="SMART" id="SM00968">
    <property type="entry name" value="SMC_hinge"/>
    <property type="match status" value="1"/>
</dbReference>
<protein>
    <recommendedName>
        <fullName evidence="14">Structural maintenance of chromosomes protein</fullName>
    </recommendedName>
</protein>
<dbReference type="GO" id="GO:0051301">
    <property type="term" value="P:cell division"/>
    <property type="evidence" value="ECO:0007669"/>
    <property type="project" value="UniProtKB-KW"/>
</dbReference>
<evidence type="ECO:0000256" key="6">
    <source>
        <dbReference type="ARBA" id="ARBA00022741"/>
    </source>
</evidence>
<dbReference type="GO" id="GO:0000280">
    <property type="term" value="P:nuclear division"/>
    <property type="evidence" value="ECO:0007669"/>
    <property type="project" value="UniProtKB-ARBA"/>
</dbReference>
<evidence type="ECO:0000256" key="14">
    <source>
        <dbReference type="PIRNR" id="PIRNR005719"/>
    </source>
</evidence>
<dbReference type="GO" id="GO:0031981">
    <property type="term" value="C:nuclear lumen"/>
    <property type="evidence" value="ECO:0007669"/>
    <property type="project" value="UniProtKB-ARBA"/>
</dbReference>
<dbReference type="SUPFAM" id="SSF52540">
    <property type="entry name" value="P-loop containing nucleoside triphosphate hydrolases"/>
    <property type="match status" value="2"/>
</dbReference>
<dbReference type="Pfam" id="PF02463">
    <property type="entry name" value="SMC_N"/>
    <property type="match status" value="1"/>
</dbReference>
<comment type="subcellular location">
    <subcellularLocation>
        <location evidence="2">Chromosome</location>
    </subcellularLocation>
    <subcellularLocation>
        <location evidence="1 14">Nucleus</location>
    </subcellularLocation>
</comment>
<keyword evidence="4" id="KW-0158">Chromosome</keyword>